<comment type="similarity">
    <text evidence="2">Belongs to the EMC6 family.</text>
</comment>
<proteinExistence type="inferred from homology"/>
<feature type="transmembrane region" description="Helical" evidence="7">
    <location>
        <begin position="44"/>
        <end position="62"/>
    </location>
</feature>
<dbReference type="InterPro" id="IPR010742">
    <property type="entry name" value="RCAF1"/>
</dbReference>
<evidence type="ECO:0000256" key="3">
    <source>
        <dbReference type="ARBA" id="ARBA00022692"/>
    </source>
</evidence>
<dbReference type="GO" id="GO:0097250">
    <property type="term" value="P:mitochondrial respirasome assembly"/>
    <property type="evidence" value="ECO:0007669"/>
    <property type="project" value="InterPro"/>
</dbReference>
<dbReference type="AlphaFoldDB" id="A0A0H5QMB8"/>
<evidence type="ECO:0000256" key="5">
    <source>
        <dbReference type="ARBA" id="ARBA00022989"/>
    </source>
</evidence>
<dbReference type="Pfam" id="PF07019">
    <property type="entry name" value="EMC6"/>
    <property type="match status" value="1"/>
</dbReference>
<evidence type="ECO:0008006" key="9">
    <source>
        <dbReference type="Google" id="ProtNLM"/>
    </source>
</evidence>
<protein>
    <recommendedName>
        <fullName evidence="9">Rab5-interacting protein</fullName>
    </recommendedName>
</protein>
<evidence type="ECO:0000256" key="2">
    <source>
        <dbReference type="ARBA" id="ARBA00009436"/>
    </source>
</evidence>
<dbReference type="PANTHER" id="PTHR12906:SF0">
    <property type="entry name" value="GEL COMPLEX SUBUNIT OPTI"/>
    <property type="match status" value="1"/>
</dbReference>
<keyword evidence="4" id="KW-0256">Endoplasmic reticulum</keyword>
<feature type="transmembrane region" description="Helical" evidence="7">
    <location>
        <begin position="98"/>
        <end position="120"/>
    </location>
</feature>
<feature type="transmembrane region" description="Helical" evidence="7">
    <location>
        <begin position="69"/>
        <end position="86"/>
    </location>
</feature>
<evidence type="ECO:0000256" key="4">
    <source>
        <dbReference type="ARBA" id="ARBA00022824"/>
    </source>
</evidence>
<keyword evidence="6 7" id="KW-0472">Membrane</keyword>
<dbReference type="GO" id="GO:0005789">
    <property type="term" value="C:endoplasmic reticulum membrane"/>
    <property type="evidence" value="ECO:0007669"/>
    <property type="project" value="UniProtKB-SubCell"/>
</dbReference>
<name>A0A0H5QMB8_9EUKA</name>
<accession>A0A0H5QMB8</accession>
<evidence type="ECO:0000256" key="1">
    <source>
        <dbReference type="ARBA" id="ARBA00004477"/>
    </source>
</evidence>
<dbReference type="PANTHER" id="PTHR12906">
    <property type="entry name" value="PROTEIN C20ORF24 RAB5-INTERACTING PROTEIN"/>
    <property type="match status" value="1"/>
</dbReference>
<organism evidence="8">
    <name type="scientific">Spongospora subterranea</name>
    <dbReference type="NCBI Taxonomy" id="70186"/>
    <lineage>
        <taxon>Eukaryota</taxon>
        <taxon>Sar</taxon>
        <taxon>Rhizaria</taxon>
        <taxon>Endomyxa</taxon>
        <taxon>Phytomyxea</taxon>
        <taxon>Plasmodiophorida</taxon>
        <taxon>Plasmodiophoridae</taxon>
        <taxon>Spongospora</taxon>
    </lineage>
</organism>
<sequence length="123" mass="13863">DPYSILSIPLGRRLPDPMSAILWNKATKSGQSWTQEELSNALHWPRQFFSLLAGFLFGLVPIKGVTGNALFIVASVTLSFLYLRFLQPDSEDGDHWHVIMEGAVPSYALFLVSWITLYSISQY</sequence>
<dbReference type="InterPro" id="IPR029008">
    <property type="entry name" value="EMC6-like"/>
</dbReference>
<keyword evidence="5 7" id="KW-1133">Transmembrane helix</keyword>
<dbReference type="GO" id="GO:0005739">
    <property type="term" value="C:mitochondrion"/>
    <property type="evidence" value="ECO:0007669"/>
    <property type="project" value="GOC"/>
</dbReference>
<feature type="non-terminal residue" evidence="8">
    <location>
        <position position="1"/>
    </location>
</feature>
<keyword evidence="3 7" id="KW-0812">Transmembrane</keyword>
<reference evidence="8" key="1">
    <citation type="submission" date="2015-04" db="EMBL/GenBank/DDBJ databases">
        <title>The genome sequence of the plant pathogenic Rhizarian Plasmodiophora brassicae reveals insights in its biotrophic life cycle and the origin of chitin synthesis.</title>
        <authorList>
            <person name="Schwelm A."/>
            <person name="Fogelqvist J."/>
            <person name="Knaust A."/>
            <person name="Julke S."/>
            <person name="Lilja T."/>
            <person name="Dhandapani V."/>
            <person name="Bonilla-Rosso G."/>
            <person name="Karlsson M."/>
            <person name="Shevchenko A."/>
            <person name="Choi S.R."/>
            <person name="Kim H.G."/>
            <person name="Park J.Y."/>
            <person name="Lim Y.P."/>
            <person name="Ludwig-Muller J."/>
            <person name="Dixelius C."/>
        </authorList>
    </citation>
    <scope>NUCLEOTIDE SEQUENCE</scope>
    <source>
        <tissue evidence="8">Potato root galls</tissue>
    </source>
</reference>
<evidence type="ECO:0000313" key="8">
    <source>
        <dbReference type="EMBL" id="CRZ02722.1"/>
    </source>
</evidence>
<evidence type="ECO:0000256" key="7">
    <source>
        <dbReference type="SAM" id="Phobius"/>
    </source>
</evidence>
<evidence type="ECO:0000256" key="6">
    <source>
        <dbReference type="ARBA" id="ARBA00023136"/>
    </source>
</evidence>
<dbReference type="EMBL" id="HACM01002280">
    <property type="protein sequence ID" value="CRZ02722.1"/>
    <property type="molecule type" value="Transcribed_RNA"/>
</dbReference>
<comment type="subcellular location">
    <subcellularLocation>
        <location evidence="1">Endoplasmic reticulum membrane</location>
        <topology evidence="1">Multi-pass membrane protein</topology>
    </subcellularLocation>
</comment>